<accession>A0A6G0QYD2</accession>
<dbReference type="EMBL" id="QXFY01001810">
    <property type="protein sequence ID" value="KAE9308977.1"/>
    <property type="molecule type" value="Genomic_DNA"/>
</dbReference>
<evidence type="ECO:0000313" key="1">
    <source>
        <dbReference type="EMBL" id="KAE9308977.1"/>
    </source>
</evidence>
<dbReference type="Proteomes" id="UP000486351">
    <property type="component" value="Unassembled WGS sequence"/>
</dbReference>
<proteinExistence type="predicted"/>
<sequence>MYCFIRRRTGYLTEDAYLTSTNRIGNAVVADYVSVFVEALDYLVETSADCKIVNHGTLNTKQIRRQLTFEDDRLQLELPVKINVRQSAWAAKFVFKLEPVSLERIDILEAKLRDVEDELTATKNILNEEKSWRMVYLEASSGNVEKLNDAGVLLWEPIEMEDFELSDDGSEIRFLLAGWYTISLMVFLVPQKEETRVELRKNGECLESSDVPLNRGRSTSAFIGWSTHFNKNDELSVTAHFFPRQVGAGITIARIGSWSTATFPRGALT</sequence>
<reference evidence="1 2" key="1">
    <citation type="submission" date="2018-09" db="EMBL/GenBank/DDBJ databases">
        <title>Genomic investigation of the strawberry pathogen Phytophthora fragariae indicates pathogenicity is determined by transcriptional variation in three key races.</title>
        <authorList>
            <person name="Adams T.M."/>
            <person name="Armitage A.D."/>
            <person name="Sobczyk M.K."/>
            <person name="Bates H.J."/>
            <person name="Dunwell J.M."/>
            <person name="Nellist C.F."/>
            <person name="Harrison R.J."/>
        </authorList>
    </citation>
    <scope>NUCLEOTIDE SEQUENCE [LARGE SCALE GENOMIC DNA]</scope>
    <source>
        <strain evidence="1 2">NOV-77</strain>
    </source>
</reference>
<comment type="caution">
    <text evidence="1">The sequence shown here is derived from an EMBL/GenBank/DDBJ whole genome shotgun (WGS) entry which is preliminary data.</text>
</comment>
<dbReference type="AlphaFoldDB" id="A0A6G0QYD2"/>
<organism evidence="1 2">
    <name type="scientific">Phytophthora fragariae</name>
    <dbReference type="NCBI Taxonomy" id="53985"/>
    <lineage>
        <taxon>Eukaryota</taxon>
        <taxon>Sar</taxon>
        <taxon>Stramenopiles</taxon>
        <taxon>Oomycota</taxon>
        <taxon>Peronosporomycetes</taxon>
        <taxon>Peronosporales</taxon>
        <taxon>Peronosporaceae</taxon>
        <taxon>Phytophthora</taxon>
    </lineage>
</organism>
<evidence type="ECO:0000313" key="2">
    <source>
        <dbReference type="Proteomes" id="UP000486351"/>
    </source>
</evidence>
<name>A0A6G0QYD2_9STRA</name>
<protein>
    <submittedName>
        <fullName evidence="1">Uncharacterized protein</fullName>
    </submittedName>
</protein>
<gene>
    <name evidence="1" type="ORF">PF008_g20826</name>
</gene>